<evidence type="ECO:0000313" key="3">
    <source>
        <dbReference type="Proteomes" id="UP000825729"/>
    </source>
</evidence>
<dbReference type="EMBL" id="JAINDJ010000005">
    <property type="protein sequence ID" value="KAG9445516.1"/>
    <property type="molecule type" value="Genomic_DNA"/>
</dbReference>
<organism evidence="2 3">
    <name type="scientific">Aristolochia fimbriata</name>
    <name type="common">White veined hardy Dutchman's pipe vine</name>
    <dbReference type="NCBI Taxonomy" id="158543"/>
    <lineage>
        <taxon>Eukaryota</taxon>
        <taxon>Viridiplantae</taxon>
        <taxon>Streptophyta</taxon>
        <taxon>Embryophyta</taxon>
        <taxon>Tracheophyta</taxon>
        <taxon>Spermatophyta</taxon>
        <taxon>Magnoliopsida</taxon>
        <taxon>Magnoliidae</taxon>
        <taxon>Piperales</taxon>
        <taxon>Aristolochiaceae</taxon>
        <taxon>Aristolochia</taxon>
    </lineage>
</organism>
<dbReference type="Proteomes" id="UP000825729">
    <property type="component" value="Unassembled WGS sequence"/>
</dbReference>
<gene>
    <name evidence="2" type="ORF">H6P81_011644</name>
</gene>
<evidence type="ECO:0000313" key="2">
    <source>
        <dbReference type="EMBL" id="KAG9445516.1"/>
    </source>
</evidence>
<feature type="compositionally biased region" description="Basic and acidic residues" evidence="1">
    <location>
        <begin position="54"/>
        <end position="73"/>
    </location>
</feature>
<reference evidence="2 3" key="1">
    <citation type="submission" date="2021-07" db="EMBL/GenBank/DDBJ databases">
        <title>The Aristolochia fimbriata genome: insights into angiosperm evolution, floral development and chemical biosynthesis.</title>
        <authorList>
            <person name="Jiao Y."/>
        </authorList>
    </citation>
    <scope>NUCLEOTIDE SEQUENCE [LARGE SCALE GENOMIC DNA]</scope>
    <source>
        <strain evidence="2">IBCAS-2021</strain>
        <tissue evidence="2">Leaf</tissue>
    </source>
</reference>
<feature type="region of interest" description="Disordered" evidence="1">
    <location>
        <begin position="37"/>
        <end position="101"/>
    </location>
</feature>
<accession>A0AAV7ECL6</accession>
<protein>
    <submittedName>
        <fullName evidence="2">Uncharacterized protein</fullName>
    </submittedName>
</protein>
<feature type="region of interest" description="Disordered" evidence="1">
    <location>
        <begin position="1"/>
        <end position="20"/>
    </location>
</feature>
<keyword evidence="3" id="KW-1185">Reference proteome</keyword>
<name>A0AAV7ECL6_ARIFI</name>
<proteinExistence type="predicted"/>
<sequence length="101" mass="11193">MATGASVSAPPRRRRDSTGDISLEWIRCPRRRLDGRGKVNERMDEVGGTGGENGCERGEVDEMGREGKGEIMDFKGMASNVDHRRERRMSSVRITVKTALG</sequence>
<comment type="caution">
    <text evidence="2">The sequence shown here is derived from an EMBL/GenBank/DDBJ whole genome shotgun (WGS) entry which is preliminary data.</text>
</comment>
<dbReference type="AlphaFoldDB" id="A0AAV7ECL6"/>
<evidence type="ECO:0000256" key="1">
    <source>
        <dbReference type="SAM" id="MobiDB-lite"/>
    </source>
</evidence>